<feature type="region of interest" description="Disordered" evidence="4">
    <location>
        <begin position="1592"/>
        <end position="1621"/>
    </location>
</feature>
<feature type="compositionally biased region" description="Basic and acidic residues" evidence="4">
    <location>
        <begin position="462"/>
        <end position="472"/>
    </location>
</feature>
<keyword evidence="1" id="KW-0479">Metal-binding</keyword>
<accession>A0A9K3GJ03</accession>
<dbReference type="PROSITE" id="PS01357">
    <property type="entry name" value="ZF_ZZ_1"/>
    <property type="match status" value="1"/>
</dbReference>
<feature type="compositionally biased region" description="Polar residues" evidence="4">
    <location>
        <begin position="1595"/>
        <end position="1608"/>
    </location>
</feature>
<feature type="region of interest" description="Disordered" evidence="4">
    <location>
        <begin position="152"/>
        <end position="242"/>
    </location>
</feature>
<proteinExistence type="predicted"/>
<evidence type="ECO:0000256" key="3">
    <source>
        <dbReference type="ARBA" id="ARBA00022833"/>
    </source>
</evidence>
<dbReference type="EMBL" id="BDIP01002053">
    <property type="protein sequence ID" value="GIQ85649.1"/>
    <property type="molecule type" value="Genomic_DNA"/>
</dbReference>
<reference evidence="6 7" key="1">
    <citation type="journal article" date="2018" name="PLoS ONE">
        <title>The draft genome of Kipferlia bialata reveals reductive genome evolution in fornicate parasites.</title>
        <authorList>
            <person name="Tanifuji G."/>
            <person name="Takabayashi S."/>
            <person name="Kume K."/>
            <person name="Takagi M."/>
            <person name="Nakayama T."/>
            <person name="Kamikawa R."/>
            <person name="Inagaki Y."/>
            <person name="Hashimoto T."/>
        </authorList>
    </citation>
    <scope>NUCLEOTIDE SEQUENCE [LARGE SCALE GENOMIC DNA]</scope>
    <source>
        <strain evidence="6">NY0173</strain>
    </source>
</reference>
<feature type="region of interest" description="Disordered" evidence="4">
    <location>
        <begin position="734"/>
        <end position="757"/>
    </location>
</feature>
<organism evidence="6 7">
    <name type="scientific">Kipferlia bialata</name>
    <dbReference type="NCBI Taxonomy" id="797122"/>
    <lineage>
        <taxon>Eukaryota</taxon>
        <taxon>Metamonada</taxon>
        <taxon>Carpediemonas-like organisms</taxon>
        <taxon>Kipferlia</taxon>
    </lineage>
</organism>
<feature type="region of interest" description="Disordered" evidence="4">
    <location>
        <begin position="604"/>
        <end position="630"/>
    </location>
</feature>
<feature type="compositionally biased region" description="Polar residues" evidence="4">
    <location>
        <begin position="1137"/>
        <end position="1154"/>
    </location>
</feature>
<feature type="compositionally biased region" description="Basic residues" evidence="4">
    <location>
        <begin position="174"/>
        <end position="183"/>
    </location>
</feature>
<feature type="region of interest" description="Disordered" evidence="4">
    <location>
        <begin position="1125"/>
        <end position="1158"/>
    </location>
</feature>
<keyword evidence="7" id="KW-1185">Reference proteome</keyword>
<feature type="compositionally biased region" description="Basic residues" evidence="4">
    <location>
        <begin position="615"/>
        <end position="624"/>
    </location>
</feature>
<feature type="compositionally biased region" description="Basic and acidic residues" evidence="4">
    <location>
        <begin position="1610"/>
        <end position="1621"/>
    </location>
</feature>
<feature type="compositionally biased region" description="Low complexity" evidence="4">
    <location>
        <begin position="1008"/>
        <end position="1026"/>
    </location>
</feature>
<evidence type="ECO:0000313" key="6">
    <source>
        <dbReference type="EMBL" id="GIQ85649.1"/>
    </source>
</evidence>
<keyword evidence="2" id="KW-0863">Zinc-finger</keyword>
<name>A0A9K3GJ03_9EUKA</name>
<dbReference type="SUPFAM" id="SSF57850">
    <property type="entry name" value="RING/U-box"/>
    <property type="match status" value="1"/>
</dbReference>
<feature type="region of interest" description="Disordered" evidence="4">
    <location>
        <begin position="1633"/>
        <end position="1680"/>
    </location>
</feature>
<feature type="compositionally biased region" description="Basic and acidic residues" evidence="4">
    <location>
        <begin position="193"/>
        <end position="242"/>
    </location>
</feature>
<gene>
    <name evidence="6" type="ORF">KIPB_007352</name>
</gene>
<evidence type="ECO:0000256" key="2">
    <source>
        <dbReference type="ARBA" id="ARBA00022771"/>
    </source>
</evidence>
<evidence type="ECO:0000313" key="7">
    <source>
        <dbReference type="Proteomes" id="UP000265618"/>
    </source>
</evidence>
<feature type="compositionally biased region" description="Low complexity" evidence="4">
    <location>
        <begin position="848"/>
        <end position="864"/>
    </location>
</feature>
<dbReference type="InterPro" id="IPR000433">
    <property type="entry name" value="Znf_ZZ"/>
</dbReference>
<sequence>MSREPAHLTFSLDEIGVRLGVPVTSLPVTLRPSALQVHLVLEGIESPRDRLRMLICALGMGSLDHETYSLTGTARHALHNLLSTRLPSAVDIPYIQTLTPATQEVLRVALVSHNAHPLPTPSLGHVGVLECLAGYRAGTLEFAITSLAQSYTERSLGQGREREKRETGRERRGGRGKGRRSRVKSTLAVPKAGKTERERERMTSQAERQKALREWKEREERERERQRERLGDGRPEPLSERDSAKRILSEALRVLESVSSERELDRRVGLQQLVWRGGRRVPSSSRVLGPISKCDECRSRMSGVGWRCVTCGALDVCEYCKPHHDPLHSMYPIPLPLLWCTLPLADIDASYREGDTEQAAVVYPCGFTTTELQYVLETLLPERGIGNWDGIAACLNAGVEMDGQTRLCRTWLHVEAFFKYYVLPEFLQQKSSPSQPLDVATGIDMARPLLGIPGPVMREREQHRYRDHRSGTEHLSQGVALSLSQGNSQPREEVTDERERERLQDACLAIAVMDVPKYRGASEVADESECIGGLDVTEGDIRVRALQRFAGIVRYTLSAVPDPMPTVLPPASTDTATYQPPPPTSEPLSAFLSGNWLKRLQTLTGRPGSDDTRRLQKARHRAKKGASQTSKTRLLELQAEVRARVLARRELLGDSHQTLCDRARRGVWGGGKGLRLGPRRETDTSVWVARPHLLSEPVVAEVSEGSVTVAPMASVSEGRDSGGVDTTRVEIPSQTAQPAVGSPPSIEGVVSEAPQESGDTDMIGDGEAGVVSATTVAMGDVDQSTETALGTPVIPGAHVASAERSAAVCREADDMDGVTETASSIPEDTEVAESHGVSSATVHHTDTSGDTGTRTDVSTSSDGTDALLSAAQTPTSTRTLDQVPKADTSTVESVLEVARPVDAVPPTNATSIEVPPVGVVHVDTTHTMGGATATRVDTPAETEGHSVPTEYTTAGAVEDVAVVMVDSEVVTAAAPVTPVSVPAVPVPSLAVTRTGSVPVLVTNSVTSPDVTGTDTTSGVGGDSSTTQTAFSQGMLVGDGQQSSGPVHTQSVSSGVSLSESVSVTLGETSPHTLGDDGINVTGGHHPSLSGTTAHRADTPLHTLANVVAAAPSDPYNLSHLLSAEGEEVGEDSDHASSTDVDATQTQSEASSTPDTHVPVLSMGQAIDPLSLISQQDRESLRRTLQTGAPGPGSESATDSVHTQSAHSAHGTHPPQTPVTPHWDRAAGFMAAFLAGQDSDSETDSETENVASTDTAPISLSAAGVPTVVEGIPQTAGTVLNQRPCAPSGHIPAPITDRVPGGIPGQGGEGQSIGDNTPVSPVTVPVTERVETIGDVVIVPAETPSRPTRLAPGAIPESMLLRTPQTDRLFPLQPRERLGRVISPGGPDTVFETEGDVDMEGVSFSSGVSISSGRPSPTQQGAVLSLFDVDTERDTEREGIVGTEVLVQGLEIGDGLAEVQRFLDRRREREVSQRLSSRRSMAEPSLSLDVSGGVESGDVEADSLLSPVADTAPTLEVRVDVEGETVPVYDLSALSSTAYTGDHIASEQDQQRDREREMERVRLATISAAREGDRAGIVGQAQHIPETVTVEPLPTDTATSVPSRAPTTRAQHRELQREWERQRAREKGGVYRERRVRARRRTYREREREEERERETAAEEDQVLTQLMTQYTQHSQHTQNA</sequence>
<feature type="compositionally biased region" description="Basic residues" evidence="4">
    <location>
        <begin position="1633"/>
        <end position="1642"/>
    </location>
</feature>
<feature type="compositionally biased region" description="Basic and acidic residues" evidence="4">
    <location>
        <begin position="159"/>
        <end position="173"/>
    </location>
</feature>
<feature type="region of interest" description="Disordered" evidence="4">
    <location>
        <begin position="1008"/>
        <end position="1027"/>
    </location>
</feature>
<feature type="compositionally biased region" description="Basic and acidic residues" evidence="4">
    <location>
        <begin position="490"/>
        <end position="500"/>
    </location>
</feature>
<feature type="compositionally biased region" description="Polar residues" evidence="4">
    <location>
        <begin position="1662"/>
        <end position="1680"/>
    </location>
</feature>
<dbReference type="Proteomes" id="UP000265618">
    <property type="component" value="Unassembled WGS sequence"/>
</dbReference>
<protein>
    <recommendedName>
        <fullName evidence="5">ZZ-type domain-containing protein</fullName>
    </recommendedName>
</protein>
<dbReference type="GO" id="GO:0008270">
    <property type="term" value="F:zinc ion binding"/>
    <property type="evidence" value="ECO:0007669"/>
    <property type="project" value="UniProtKB-KW"/>
</dbReference>
<feature type="region of interest" description="Disordered" evidence="4">
    <location>
        <begin position="462"/>
        <end position="500"/>
    </location>
</feature>
<feature type="region of interest" description="Disordered" evidence="4">
    <location>
        <begin position="1178"/>
        <end position="1221"/>
    </location>
</feature>
<comment type="caution">
    <text evidence="6">The sequence shown here is derived from an EMBL/GenBank/DDBJ whole genome shotgun (WGS) entry which is preliminary data.</text>
</comment>
<evidence type="ECO:0000256" key="4">
    <source>
        <dbReference type="SAM" id="MobiDB-lite"/>
    </source>
</evidence>
<feature type="domain" description="ZZ-type" evidence="5">
    <location>
        <begin position="294"/>
        <end position="320"/>
    </location>
</feature>
<feature type="region of interest" description="Disordered" evidence="4">
    <location>
        <begin position="1469"/>
        <end position="1493"/>
    </location>
</feature>
<feature type="compositionally biased region" description="Basic and acidic residues" evidence="4">
    <location>
        <begin position="1643"/>
        <end position="1656"/>
    </location>
</feature>
<evidence type="ECO:0000256" key="1">
    <source>
        <dbReference type="ARBA" id="ARBA00022723"/>
    </source>
</evidence>
<evidence type="ECO:0000259" key="5">
    <source>
        <dbReference type="PROSITE" id="PS01357"/>
    </source>
</evidence>
<keyword evidence="3" id="KW-0862">Zinc</keyword>
<feature type="compositionally biased region" description="Polar residues" evidence="4">
    <location>
        <begin position="1194"/>
        <end position="1206"/>
    </location>
</feature>
<feature type="region of interest" description="Disordered" evidence="4">
    <location>
        <begin position="816"/>
        <end position="864"/>
    </location>
</feature>